<keyword evidence="2" id="KW-1185">Reference proteome</keyword>
<keyword evidence="1" id="KW-0732">Signal</keyword>
<organism evidence="2 3">
    <name type="scientific">Panagrellus redivivus</name>
    <name type="common">Microworm</name>
    <dbReference type="NCBI Taxonomy" id="6233"/>
    <lineage>
        <taxon>Eukaryota</taxon>
        <taxon>Metazoa</taxon>
        <taxon>Ecdysozoa</taxon>
        <taxon>Nematoda</taxon>
        <taxon>Chromadorea</taxon>
        <taxon>Rhabditida</taxon>
        <taxon>Tylenchina</taxon>
        <taxon>Panagrolaimomorpha</taxon>
        <taxon>Panagrolaimoidea</taxon>
        <taxon>Panagrolaimidae</taxon>
        <taxon>Panagrellus</taxon>
    </lineage>
</organism>
<protein>
    <submittedName>
        <fullName evidence="3">Secreted protein</fullName>
    </submittedName>
</protein>
<dbReference type="Proteomes" id="UP000492821">
    <property type="component" value="Unassembled WGS sequence"/>
</dbReference>
<dbReference type="WBParaSite" id="Pan_g18539.t1">
    <property type="protein sequence ID" value="Pan_g18539.t1"/>
    <property type="gene ID" value="Pan_g18539"/>
</dbReference>
<evidence type="ECO:0000313" key="2">
    <source>
        <dbReference type="Proteomes" id="UP000492821"/>
    </source>
</evidence>
<feature type="signal peptide" evidence="1">
    <location>
        <begin position="1"/>
        <end position="30"/>
    </location>
</feature>
<reference evidence="2" key="1">
    <citation type="journal article" date="2013" name="Genetics">
        <title>The draft genome and transcriptome of Panagrellus redivivus are shaped by the harsh demands of a free-living lifestyle.</title>
        <authorList>
            <person name="Srinivasan J."/>
            <person name="Dillman A.R."/>
            <person name="Macchietto M.G."/>
            <person name="Heikkinen L."/>
            <person name="Lakso M."/>
            <person name="Fracchia K.M."/>
            <person name="Antoshechkin I."/>
            <person name="Mortazavi A."/>
            <person name="Wong G."/>
            <person name="Sternberg P.W."/>
        </authorList>
    </citation>
    <scope>NUCLEOTIDE SEQUENCE [LARGE SCALE GENOMIC DNA]</scope>
    <source>
        <strain evidence="2">MT8872</strain>
    </source>
</reference>
<accession>A0A7E4VAC2</accession>
<reference evidence="3" key="2">
    <citation type="submission" date="2020-10" db="UniProtKB">
        <authorList>
            <consortium name="WormBaseParasite"/>
        </authorList>
    </citation>
    <scope>IDENTIFICATION</scope>
</reference>
<name>A0A7E4VAC2_PANRE</name>
<feature type="chain" id="PRO_5028808380" evidence="1">
    <location>
        <begin position="31"/>
        <end position="169"/>
    </location>
</feature>
<proteinExistence type="predicted"/>
<evidence type="ECO:0000313" key="3">
    <source>
        <dbReference type="WBParaSite" id="Pan_g18539.t1"/>
    </source>
</evidence>
<dbReference type="AlphaFoldDB" id="A0A7E4VAC2"/>
<sequence length="169" mass="19003">MINYGSSQQRSIPIMGAMLILLLSSIHVEGRPFELDMNPSGAIGFEPYKAEVDPAVIMLNHIWKSVQQIKRRHKEIEDDTGSAVAQQLEVLRRINRRQVMEQRLRAEAEAEEPVIERIFETIQDGDSVTIPPEPTATAPTVPKLIEKATEMPFMPVAVNLSENVFNELA</sequence>
<evidence type="ECO:0000256" key="1">
    <source>
        <dbReference type="SAM" id="SignalP"/>
    </source>
</evidence>